<gene>
    <name evidence="4" type="ORF">E1B28_001808</name>
</gene>
<dbReference type="KEGG" id="more:E1B28_001808"/>
<accession>A0A9P7V4D4</accession>
<evidence type="ECO:0000256" key="2">
    <source>
        <dbReference type="SAM" id="Phobius"/>
    </source>
</evidence>
<feature type="transmembrane region" description="Helical" evidence="2">
    <location>
        <begin position="177"/>
        <end position="198"/>
    </location>
</feature>
<dbReference type="OrthoDB" id="3360032at2759"/>
<comment type="caution">
    <text evidence="4">The sequence shown here is derived from an EMBL/GenBank/DDBJ whole genome shotgun (WGS) entry which is preliminary data.</text>
</comment>
<evidence type="ECO:0000313" key="5">
    <source>
        <dbReference type="Proteomes" id="UP001049176"/>
    </source>
</evidence>
<keyword evidence="5" id="KW-1185">Reference proteome</keyword>
<evidence type="ECO:0000256" key="1">
    <source>
        <dbReference type="SAM" id="MobiDB-lite"/>
    </source>
</evidence>
<sequence length="232" mass="25823">MLPSILLLLLSCTLLSFANTEIVTFETSNANYVDVSEALGWTILRPQENEQMLSVPSVPHKRDQASKRRPPSSSDEGISQQNEVWLKLALDEEEWKAFSKFTLRVSWPANYPTDFSIDILSPEAMASHFSSAKISRNSTVTTRVKYARITAVHTGVIIPALSHIEPKPVPFVVILEGLYFGVLPASVVPIVGFIALVLPGMWFVVKKIIETVECVAEEARKELKVTSKDKIK</sequence>
<name>A0A9P7V4D4_9AGAR</name>
<keyword evidence="2" id="KW-0812">Transmembrane</keyword>
<dbReference type="Proteomes" id="UP001049176">
    <property type="component" value="Chromosome 1"/>
</dbReference>
<reference evidence="4" key="1">
    <citation type="journal article" date="2021" name="Genome Biol. Evol.">
        <title>The assembled and annotated genome of the fairy-ring fungus Marasmius oreades.</title>
        <authorList>
            <person name="Hiltunen M."/>
            <person name="Ament-Velasquez S.L."/>
            <person name="Johannesson H."/>
        </authorList>
    </citation>
    <scope>NUCLEOTIDE SEQUENCE</scope>
    <source>
        <strain evidence="4">03SP1</strain>
    </source>
</reference>
<feature type="signal peptide" evidence="3">
    <location>
        <begin position="1"/>
        <end position="20"/>
    </location>
</feature>
<evidence type="ECO:0000313" key="4">
    <source>
        <dbReference type="EMBL" id="KAG7100022.1"/>
    </source>
</evidence>
<proteinExistence type="predicted"/>
<dbReference type="EMBL" id="CM032181">
    <property type="protein sequence ID" value="KAG7100022.1"/>
    <property type="molecule type" value="Genomic_DNA"/>
</dbReference>
<feature type="chain" id="PRO_5040148921" evidence="3">
    <location>
        <begin position="21"/>
        <end position="232"/>
    </location>
</feature>
<keyword evidence="2" id="KW-0472">Membrane</keyword>
<dbReference type="RefSeq" id="XP_043016492.1">
    <property type="nucleotide sequence ID" value="XM_043147778.1"/>
</dbReference>
<protein>
    <submittedName>
        <fullName evidence="4">Uncharacterized protein</fullName>
    </submittedName>
</protein>
<feature type="region of interest" description="Disordered" evidence="1">
    <location>
        <begin position="53"/>
        <end position="79"/>
    </location>
</feature>
<evidence type="ECO:0000256" key="3">
    <source>
        <dbReference type="SAM" id="SignalP"/>
    </source>
</evidence>
<dbReference type="AlphaFoldDB" id="A0A9P7V4D4"/>
<organism evidence="4 5">
    <name type="scientific">Marasmius oreades</name>
    <name type="common">fairy-ring Marasmius</name>
    <dbReference type="NCBI Taxonomy" id="181124"/>
    <lineage>
        <taxon>Eukaryota</taxon>
        <taxon>Fungi</taxon>
        <taxon>Dikarya</taxon>
        <taxon>Basidiomycota</taxon>
        <taxon>Agaricomycotina</taxon>
        <taxon>Agaricomycetes</taxon>
        <taxon>Agaricomycetidae</taxon>
        <taxon>Agaricales</taxon>
        <taxon>Marasmiineae</taxon>
        <taxon>Marasmiaceae</taxon>
        <taxon>Marasmius</taxon>
    </lineage>
</organism>
<keyword evidence="2" id="KW-1133">Transmembrane helix</keyword>
<keyword evidence="3" id="KW-0732">Signal</keyword>
<dbReference type="GeneID" id="66070884"/>